<sequence length="616" mass="70099">MEQKVAKEISDEDDFEEVNDMTEKRHMVEHQDFQSKLKHEKGVIAKKNQAIQKLNNDIVEKNVLIETLHKNIDTCAREKTVIHNQLSETSSKCKLCELEIKKAKPIEGEIYVPPLILESKISELENTLEEERILIGLEQMVFSTVFINTDFSNTSKASISNDDDVLFDEEFDSLNSDGCFDKYVKNFDCNAKLPDHSQFIVNFNGLPSVYEKGESSTKVDKKVSVSTYYAKDLKKRKPEMKPEWRPKKKIDEATKSFFDSECNRVTDNTRHMWYFDSGCSKHMTGQKDILSKYIEKLCGNVRFGNDQFSPILGYGDVVQENLTIKKVSYVEGLEHNLFSIGKFCDKDLEVNFKAKRCYVRTEDGKEFLVGMRMSNLYTINLQMSRLIMRCVYFQKPLCNRVSYGLPELKCFVLNDKENLNKFSPKDDEGIFIGYSQTSAAYRVYMNKSKIVVESVNVTFDEEMASDQISSEPIITGVLASGQISPEPAVKVSNSDKASTFTSHLIELDLLFDHFYDEFLGSKVTKHVVIDRSKDSSNHHTITSDVSTKSNSSIQEETPVQTPTQSIEVAHDNAELEVAHSIGYTVMPTQQTLNVSSTETSAPVTSPNPYKKKILDI</sequence>
<protein>
    <submittedName>
        <fullName evidence="1">Uncharacterized protein</fullName>
    </submittedName>
</protein>
<dbReference type="EMBL" id="CM042047">
    <property type="protein sequence ID" value="KAI3770986.1"/>
    <property type="molecule type" value="Genomic_DNA"/>
</dbReference>
<comment type="caution">
    <text evidence="1">The sequence shown here is derived from an EMBL/GenBank/DDBJ whole genome shotgun (WGS) entry which is preliminary data.</text>
</comment>
<organism evidence="1 2">
    <name type="scientific">Arctium lappa</name>
    <name type="common">Greater burdock</name>
    <name type="synonym">Lappa major</name>
    <dbReference type="NCBI Taxonomy" id="4217"/>
    <lineage>
        <taxon>Eukaryota</taxon>
        <taxon>Viridiplantae</taxon>
        <taxon>Streptophyta</taxon>
        <taxon>Embryophyta</taxon>
        <taxon>Tracheophyta</taxon>
        <taxon>Spermatophyta</taxon>
        <taxon>Magnoliopsida</taxon>
        <taxon>eudicotyledons</taxon>
        <taxon>Gunneridae</taxon>
        <taxon>Pentapetalae</taxon>
        <taxon>asterids</taxon>
        <taxon>campanulids</taxon>
        <taxon>Asterales</taxon>
        <taxon>Asteraceae</taxon>
        <taxon>Carduoideae</taxon>
        <taxon>Cardueae</taxon>
        <taxon>Arctiinae</taxon>
        <taxon>Arctium</taxon>
    </lineage>
</organism>
<reference evidence="2" key="1">
    <citation type="journal article" date="2022" name="Mol. Ecol. Resour.">
        <title>The genomes of chicory, endive, great burdock and yacon provide insights into Asteraceae palaeo-polyploidization history and plant inulin production.</title>
        <authorList>
            <person name="Fan W."/>
            <person name="Wang S."/>
            <person name="Wang H."/>
            <person name="Wang A."/>
            <person name="Jiang F."/>
            <person name="Liu H."/>
            <person name="Zhao H."/>
            <person name="Xu D."/>
            <person name="Zhang Y."/>
        </authorList>
    </citation>
    <scope>NUCLEOTIDE SEQUENCE [LARGE SCALE GENOMIC DNA]</scope>
    <source>
        <strain evidence="2">cv. Niubang</strain>
    </source>
</reference>
<gene>
    <name evidence="1" type="ORF">L6452_02135</name>
</gene>
<evidence type="ECO:0000313" key="1">
    <source>
        <dbReference type="EMBL" id="KAI3770986.1"/>
    </source>
</evidence>
<reference evidence="1 2" key="2">
    <citation type="journal article" date="2022" name="Mol. Ecol. Resour.">
        <title>The genomes of chicory, endive, great burdock and yacon provide insights into Asteraceae paleo-polyploidization history and plant inulin production.</title>
        <authorList>
            <person name="Fan W."/>
            <person name="Wang S."/>
            <person name="Wang H."/>
            <person name="Wang A."/>
            <person name="Jiang F."/>
            <person name="Liu H."/>
            <person name="Zhao H."/>
            <person name="Xu D."/>
            <person name="Zhang Y."/>
        </authorList>
    </citation>
    <scope>NUCLEOTIDE SEQUENCE [LARGE SCALE GENOMIC DNA]</scope>
    <source>
        <strain evidence="2">cv. Niubang</strain>
    </source>
</reference>
<proteinExistence type="predicted"/>
<dbReference type="Proteomes" id="UP001055879">
    <property type="component" value="Linkage Group LG01"/>
</dbReference>
<keyword evidence="2" id="KW-1185">Reference proteome</keyword>
<name>A0ACB9FJH1_ARCLA</name>
<accession>A0ACB9FJH1</accession>
<evidence type="ECO:0000313" key="2">
    <source>
        <dbReference type="Proteomes" id="UP001055879"/>
    </source>
</evidence>